<keyword evidence="5" id="KW-0520">NAD</keyword>
<reference evidence="8 9" key="1">
    <citation type="submission" date="2024-06" db="EMBL/GenBank/DDBJ databases">
        <title>The Natural Products Discovery Center: Release of the First 8490 Sequenced Strains for Exploring Actinobacteria Biosynthetic Diversity.</title>
        <authorList>
            <person name="Kalkreuter E."/>
            <person name="Kautsar S.A."/>
            <person name="Yang D."/>
            <person name="Bader C.D."/>
            <person name="Teijaro C.N."/>
            <person name="Fluegel L."/>
            <person name="Davis C.M."/>
            <person name="Simpson J.R."/>
            <person name="Lauterbach L."/>
            <person name="Steele A.D."/>
            <person name="Gui C."/>
            <person name="Meng S."/>
            <person name="Li G."/>
            <person name="Viehrig K."/>
            <person name="Ye F."/>
            <person name="Su P."/>
            <person name="Kiefer A.F."/>
            <person name="Nichols A."/>
            <person name="Cepeda A.J."/>
            <person name="Yan W."/>
            <person name="Fan B."/>
            <person name="Jiang Y."/>
            <person name="Adhikari A."/>
            <person name="Zheng C.-J."/>
            <person name="Schuster L."/>
            <person name="Cowan T.M."/>
            <person name="Smanski M.J."/>
            <person name="Chevrette M.G."/>
            <person name="De Carvalho L.P.S."/>
            <person name="Shen B."/>
        </authorList>
    </citation>
    <scope>NUCLEOTIDE SEQUENCE [LARGE SCALE GENOMIC DNA]</scope>
    <source>
        <strain evidence="8 9">NPDC052347</strain>
    </source>
</reference>
<accession>A0ABV3K4D4</accession>
<dbReference type="RefSeq" id="WP_206608407.1">
    <property type="nucleotide sequence ID" value="NZ_JBFAUK010000026.1"/>
</dbReference>
<comment type="caution">
    <text evidence="8">The sequence shown here is derived from an EMBL/GenBank/DDBJ whole genome shotgun (WGS) entry which is preliminary data.</text>
</comment>
<comment type="function">
    <text evidence="1">The transhydrogenation between NADH and NADP is coupled to respiration and ATP hydrolysis and functions as a proton pump across the membrane.</text>
</comment>
<dbReference type="EMBL" id="JBFAUK010000026">
    <property type="protein sequence ID" value="MEV5510009.1"/>
    <property type="molecule type" value="Genomic_DNA"/>
</dbReference>
<evidence type="ECO:0000256" key="6">
    <source>
        <dbReference type="ARBA" id="ARBA00048202"/>
    </source>
</evidence>
<evidence type="ECO:0000256" key="1">
    <source>
        <dbReference type="ARBA" id="ARBA00003943"/>
    </source>
</evidence>
<gene>
    <name evidence="8" type="ORF">AB0L16_26825</name>
</gene>
<evidence type="ECO:0000256" key="4">
    <source>
        <dbReference type="ARBA" id="ARBA00022967"/>
    </source>
</evidence>
<dbReference type="EC" id="7.1.1.1" evidence="2"/>
<dbReference type="PANTHER" id="PTHR10160">
    <property type="entry name" value="NAD(P) TRANSHYDROGENASE"/>
    <property type="match status" value="1"/>
</dbReference>
<feature type="domain" description="Alanine dehydrogenase/pyridine nucleotide transhydrogenase N-terminal" evidence="7">
    <location>
        <begin position="18"/>
        <end position="140"/>
    </location>
</feature>
<evidence type="ECO:0000313" key="9">
    <source>
        <dbReference type="Proteomes" id="UP001552594"/>
    </source>
</evidence>
<comment type="catalytic activity">
    <reaction evidence="6">
        <text>NAD(+) + NADPH + H(+)(in) = NADH + NADP(+) + H(+)(out)</text>
        <dbReference type="Rhea" id="RHEA:47992"/>
        <dbReference type="ChEBI" id="CHEBI:15378"/>
        <dbReference type="ChEBI" id="CHEBI:57540"/>
        <dbReference type="ChEBI" id="CHEBI:57783"/>
        <dbReference type="ChEBI" id="CHEBI:57945"/>
        <dbReference type="ChEBI" id="CHEBI:58349"/>
        <dbReference type="EC" id="7.1.1.1"/>
    </reaction>
</comment>
<dbReference type="PANTHER" id="PTHR10160:SF19">
    <property type="entry name" value="PROTON-TRANSLOCATING NAD(P)(+) TRANSHYDROGENASE"/>
    <property type="match status" value="1"/>
</dbReference>
<proteinExistence type="predicted"/>
<dbReference type="SUPFAM" id="SSF52283">
    <property type="entry name" value="Formate/glycerate dehydrogenase catalytic domain-like"/>
    <property type="match status" value="1"/>
</dbReference>
<dbReference type="InterPro" id="IPR007886">
    <property type="entry name" value="AlaDH/PNT_N"/>
</dbReference>
<dbReference type="Pfam" id="PF05222">
    <property type="entry name" value="AlaDh_PNT_N"/>
    <property type="match status" value="1"/>
</dbReference>
<sequence length="517" mass="54781">MTVSSIPPERSGPFQRIGLAAEHASPEDPEGTETRVALTPDGVAALVRHGLAVTVETGAGRAMGFPDAAYRSAGAAIQDRDALYRHSDLVIKLNGPAHEDLWRMTPGATLLCMAHVRSVPMRAAVANARGINLLAMELIDEHPEVLTDSYVRSQLAMRRMLDDVPPGLRSAGELDVCFAGFTPEVFGALQYVARCGPRTLHMSQPGLPGYVHPVSVSFAHQGRTVGQFTLDEISSEIAAAAMGEFRAGYPARLRGDRKIHCLHETGRAGALFGIELALRKSPAVHTVHDIRVCILGYGRVAFGALDECMRHGIAKVDILTRRDTCRPAVRRYLRNSDLIINGVELGAGRTGVAVGGQGVAGGPGISGGPGIAGGEGGIGREDGTGGEGGDYIITNGDLMAVLRRGTVIIDLVGGSVTKRTAVQPVVDATHPGEPHSVRNGVYLASVWDWPVLGFRQESVERYSRQIVQVLLHDERLVNGLGNAPANITRALVAGPVLARAVSHRSSQQVALSATLRA</sequence>
<evidence type="ECO:0000256" key="5">
    <source>
        <dbReference type="ARBA" id="ARBA00023027"/>
    </source>
</evidence>
<organism evidence="8 9">
    <name type="scientific">Streptomyces orinoci</name>
    <name type="common">Streptoverticillium orinoci</name>
    <dbReference type="NCBI Taxonomy" id="67339"/>
    <lineage>
        <taxon>Bacteria</taxon>
        <taxon>Bacillati</taxon>
        <taxon>Actinomycetota</taxon>
        <taxon>Actinomycetes</taxon>
        <taxon>Kitasatosporales</taxon>
        <taxon>Streptomycetaceae</taxon>
        <taxon>Streptomyces</taxon>
    </lineage>
</organism>
<dbReference type="Proteomes" id="UP001552594">
    <property type="component" value="Unassembled WGS sequence"/>
</dbReference>
<keyword evidence="3" id="KW-0521">NADP</keyword>
<dbReference type="SMART" id="SM01003">
    <property type="entry name" value="AlaDh_PNT_N"/>
    <property type="match status" value="1"/>
</dbReference>
<keyword evidence="4" id="KW-1278">Translocase</keyword>
<dbReference type="Gene3D" id="3.40.50.720">
    <property type="entry name" value="NAD(P)-binding Rossmann-like Domain"/>
    <property type="match status" value="1"/>
</dbReference>
<keyword evidence="9" id="KW-1185">Reference proteome</keyword>
<name>A0ABV3K4D4_STRON</name>
<evidence type="ECO:0000259" key="7">
    <source>
        <dbReference type="SMART" id="SM01003"/>
    </source>
</evidence>
<evidence type="ECO:0000256" key="3">
    <source>
        <dbReference type="ARBA" id="ARBA00022857"/>
    </source>
</evidence>
<protein>
    <recommendedName>
        <fullName evidence="2">proton-translocating NAD(P)(+) transhydrogenase</fullName>
        <ecNumber evidence="2">7.1.1.1</ecNumber>
    </recommendedName>
</protein>
<evidence type="ECO:0000313" key="8">
    <source>
        <dbReference type="EMBL" id="MEV5510009.1"/>
    </source>
</evidence>
<evidence type="ECO:0000256" key="2">
    <source>
        <dbReference type="ARBA" id="ARBA00012943"/>
    </source>
</evidence>